<accession>A0A382FUC0</accession>
<proteinExistence type="predicted"/>
<dbReference type="AlphaFoldDB" id="A0A382FUC0"/>
<gene>
    <name evidence="1" type="ORF">METZ01_LOCUS218707</name>
</gene>
<feature type="non-terminal residue" evidence="1">
    <location>
        <position position="63"/>
    </location>
</feature>
<feature type="non-terminal residue" evidence="1">
    <location>
        <position position="1"/>
    </location>
</feature>
<protein>
    <recommendedName>
        <fullName evidence="2">Amidohydrolase 3 domain-containing protein</fullName>
    </recommendedName>
</protein>
<evidence type="ECO:0000313" key="1">
    <source>
        <dbReference type="EMBL" id="SVB65853.1"/>
    </source>
</evidence>
<name>A0A382FUC0_9ZZZZ</name>
<organism evidence="1">
    <name type="scientific">marine metagenome</name>
    <dbReference type="NCBI Taxonomy" id="408172"/>
    <lineage>
        <taxon>unclassified sequences</taxon>
        <taxon>metagenomes</taxon>
        <taxon>ecological metagenomes</taxon>
    </lineage>
</organism>
<evidence type="ECO:0008006" key="2">
    <source>
        <dbReference type="Google" id="ProtNLM"/>
    </source>
</evidence>
<dbReference type="EMBL" id="UINC01051551">
    <property type="protein sequence ID" value="SVB65853.1"/>
    <property type="molecule type" value="Genomic_DNA"/>
</dbReference>
<sequence>MKIIHLALIIILLPDLVLSQEVNQVRIYEAREIVTLDKNYPMATAVAIKKDRIIGVGEVKQLI</sequence>
<reference evidence="1" key="1">
    <citation type="submission" date="2018-05" db="EMBL/GenBank/DDBJ databases">
        <authorList>
            <person name="Lanie J.A."/>
            <person name="Ng W.-L."/>
            <person name="Kazmierczak K.M."/>
            <person name="Andrzejewski T.M."/>
            <person name="Davidsen T.M."/>
            <person name="Wayne K.J."/>
            <person name="Tettelin H."/>
            <person name="Glass J.I."/>
            <person name="Rusch D."/>
            <person name="Podicherti R."/>
            <person name="Tsui H.-C.T."/>
            <person name="Winkler M.E."/>
        </authorList>
    </citation>
    <scope>NUCLEOTIDE SEQUENCE</scope>
</reference>